<dbReference type="InterPro" id="IPR023346">
    <property type="entry name" value="Lysozyme-like_dom_sf"/>
</dbReference>
<evidence type="ECO:0000313" key="3">
    <source>
        <dbReference type="EMBL" id="MFC6281220.1"/>
    </source>
</evidence>
<dbReference type="EMBL" id="JBHSRS010000017">
    <property type="protein sequence ID" value="MFC6281220.1"/>
    <property type="molecule type" value="Genomic_DNA"/>
</dbReference>
<dbReference type="Proteomes" id="UP001596270">
    <property type="component" value="Unassembled WGS sequence"/>
</dbReference>
<sequence>MLKIRISKLLATSVVGFLFIASTQTSFAQSTSGDEVVVQGPKQPDDCVTQAATYHSVSPWVLRAIIQVESSFNPNAMNKNNNGTVDVGIAQINSMHFKELGKFGIAPRDLMNGCIASYVAAWHLKKQVNAYGNTWFAVGAYHSATPCFNRRYTGLVWNVLLKWGVVNGPKAKPVAMSACAPDKSSTRVTKSTQTKESSLLALD</sequence>
<keyword evidence="4" id="KW-1185">Reference proteome</keyword>
<accession>A0ABW1TVF7</accession>
<reference evidence="4" key="1">
    <citation type="journal article" date="2019" name="Int. J. Syst. Evol. Microbiol.">
        <title>The Global Catalogue of Microorganisms (GCM) 10K type strain sequencing project: providing services to taxonomists for standard genome sequencing and annotation.</title>
        <authorList>
            <consortium name="The Broad Institute Genomics Platform"/>
            <consortium name="The Broad Institute Genome Sequencing Center for Infectious Disease"/>
            <person name="Wu L."/>
            <person name="Ma J."/>
        </authorList>
    </citation>
    <scope>NUCLEOTIDE SEQUENCE [LARGE SCALE GENOMIC DNA]</scope>
    <source>
        <strain evidence="4">CCUG 39402</strain>
    </source>
</reference>
<feature type="domain" description="Transglycosylase SLT" evidence="2">
    <location>
        <begin position="47"/>
        <end position="145"/>
    </location>
</feature>
<keyword evidence="1" id="KW-0732">Signal</keyword>
<organism evidence="3 4">
    <name type="scientific">Polaromonas aquatica</name>
    <dbReference type="NCBI Taxonomy" id="332657"/>
    <lineage>
        <taxon>Bacteria</taxon>
        <taxon>Pseudomonadati</taxon>
        <taxon>Pseudomonadota</taxon>
        <taxon>Betaproteobacteria</taxon>
        <taxon>Burkholderiales</taxon>
        <taxon>Comamonadaceae</taxon>
        <taxon>Polaromonas</taxon>
    </lineage>
</organism>
<dbReference type="Pfam" id="PF01464">
    <property type="entry name" value="SLT"/>
    <property type="match status" value="1"/>
</dbReference>
<gene>
    <name evidence="3" type="ORF">ACFQND_08265</name>
</gene>
<dbReference type="RefSeq" id="WP_377413052.1">
    <property type="nucleotide sequence ID" value="NZ_JBHSRS010000017.1"/>
</dbReference>
<protein>
    <submittedName>
        <fullName evidence="3">Lytic transglycosylase domain-containing protein</fullName>
    </submittedName>
</protein>
<evidence type="ECO:0000313" key="4">
    <source>
        <dbReference type="Proteomes" id="UP001596270"/>
    </source>
</evidence>
<evidence type="ECO:0000259" key="2">
    <source>
        <dbReference type="Pfam" id="PF01464"/>
    </source>
</evidence>
<dbReference type="SUPFAM" id="SSF53955">
    <property type="entry name" value="Lysozyme-like"/>
    <property type="match status" value="1"/>
</dbReference>
<evidence type="ECO:0000256" key="1">
    <source>
        <dbReference type="SAM" id="SignalP"/>
    </source>
</evidence>
<dbReference type="Gene3D" id="1.10.530.10">
    <property type="match status" value="1"/>
</dbReference>
<feature type="signal peptide" evidence="1">
    <location>
        <begin position="1"/>
        <end position="28"/>
    </location>
</feature>
<comment type="caution">
    <text evidence="3">The sequence shown here is derived from an EMBL/GenBank/DDBJ whole genome shotgun (WGS) entry which is preliminary data.</text>
</comment>
<feature type="chain" id="PRO_5046321659" evidence="1">
    <location>
        <begin position="29"/>
        <end position="203"/>
    </location>
</feature>
<proteinExistence type="predicted"/>
<dbReference type="InterPro" id="IPR008258">
    <property type="entry name" value="Transglycosylase_SLT_dom_1"/>
</dbReference>
<dbReference type="CDD" id="cd13400">
    <property type="entry name" value="LT_IagB-like"/>
    <property type="match status" value="1"/>
</dbReference>
<name>A0ABW1TVF7_9BURK</name>